<feature type="domain" description="DUF4143" evidence="2">
    <location>
        <begin position="197"/>
        <end position="339"/>
    </location>
</feature>
<dbReference type="PANTHER" id="PTHR33295">
    <property type="entry name" value="ATPASE"/>
    <property type="match status" value="1"/>
</dbReference>
<keyword evidence="3" id="KW-0067">ATP-binding</keyword>
<protein>
    <submittedName>
        <fullName evidence="3">ATP-binding protein</fullName>
    </submittedName>
</protein>
<dbReference type="InterPro" id="IPR025420">
    <property type="entry name" value="DUF4143"/>
</dbReference>
<proteinExistence type="predicted"/>
<dbReference type="Pfam" id="PF13635">
    <property type="entry name" value="DUF4143"/>
    <property type="match status" value="1"/>
</dbReference>
<dbReference type="GO" id="GO:0005524">
    <property type="term" value="F:ATP binding"/>
    <property type="evidence" value="ECO:0007669"/>
    <property type="project" value="UniProtKB-KW"/>
</dbReference>
<dbReference type="AlphaFoldDB" id="A0A9D1VYR4"/>
<reference evidence="3" key="1">
    <citation type="journal article" date="2021" name="PeerJ">
        <title>Extensive microbial diversity within the chicken gut microbiome revealed by metagenomics and culture.</title>
        <authorList>
            <person name="Gilroy R."/>
            <person name="Ravi A."/>
            <person name="Getino M."/>
            <person name="Pursley I."/>
            <person name="Horton D.L."/>
            <person name="Alikhan N.F."/>
            <person name="Baker D."/>
            <person name="Gharbi K."/>
            <person name="Hall N."/>
            <person name="Watson M."/>
            <person name="Adriaenssens E.M."/>
            <person name="Foster-Nyarko E."/>
            <person name="Jarju S."/>
            <person name="Secka A."/>
            <person name="Antonio M."/>
            <person name="Oren A."/>
            <person name="Chaudhuri R.R."/>
            <person name="La Ragione R."/>
            <person name="Hildebrand F."/>
            <person name="Pallen M.J."/>
        </authorList>
    </citation>
    <scope>NUCLEOTIDE SEQUENCE</scope>
    <source>
        <strain evidence="3">ChiSjej5B23-15282</strain>
    </source>
</reference>
<evidence type="ECO:0000259" key="2">
    <source>
        <dbReference type="Pfam" id="PF13635"/>
    </source>
</evidence>
<dbReference type="InterPro" id="IPR027417">
    <property type="entry name" value="P-loop_NTPase"/>
</dbReference>
<keyword evidence="3" id="KW-0547">Nucleotide-binding</keyword>
<feature type="domain" description="AAA" evidence="1">
    <location>
        <begin position="19"/>
        <end position="148"/>
    </location>
</feature>
<organism evidence="3 4">
    <name type="scientific">Candidatus Mediterraneibacter caccavium</name>
    <dbReference type="NCBI Taxonomy" id="2838661"/>
    <lineage>
        <taxon>Bacteria</taxon>
        <taxon>Bacillati</taxon>
        <taxon>Bacillota</taxon>
        <taxon>Clostridia</taxon>
        <taxon>Lachnospirales</taxon>
        <taxon>Lachnospiraceae</taxon>
        <taxon>Mediterraneibacter</taxon>
    </lineage>
</organism>
<dbReference type="Pfam" id="PF13173">
    <property type="entry name" value="AAA_14"/>
    <property type="match status" value="1"/>
</dbReference>
<dbReference type="InterPro" id="IPR041682">
    <property type="entry name" value="AAA_14"/>
</dbReference>
<dbReference type="Gene3D" id="3.40.50.300">
    <property type="entry name" value="P-loop containing nucleotide triphosphate hydrolases"/>
    <property type="match status" value="1"/>
</dbReference>
<comment type="caution">
    <text evidence="3">The sequence shown here is derived from an EMBL/GenBank/DDBJ whole genome shotgun (WGS) entry which is preliminary data.</text>
</comment>
<sequence length="396" mass="46434">MIKRENILKRIRPFYENELIKVLIGLRRSGKSVLLHQIMDELLQAGVKKEQIIYMNFEDFQYSSITNAQQLYDHICDKRQNEEKYYLFFDEIQMVSEFERSINSFRATWDVSIFITGSNSKLLSGELATVLSGRYITFRVMPFSFQEACEMRKIKTPDENDLTEYMNWGGMPQRFSMHGESEVRTFLQDLYNSVVLRDIVQRTGARDVDLLNRIMEYLMANPSQTFSSQGILKYFKSVDRDVSTQTLYNYLDHIQTSLIVSKARRYDIRGRKILTTLDKYYLTDLGLGRIHNSGYKLEMGALLENVVYNELLARGYEVYVGKLPGGEVDFVALKNGKKEYYQVTYYLYDQKVIDREFGAYASIPDNYPKYVISMDKMDFSREGIIHLNALKFLLEK</sequence>
<evidence type="ECO:0000313" key="3">
    <source>
        <dbReference type="EMBL" id="HIX49110.1"/>
    </source>
</evidence>
<dbReference type="SUPFAM" id="SSF52540">
    <property type="entry name" value="P-loop containing nucleoside triphosphate hydrolases"/>
    <property type="match status" value="1"/>
</dbReference>
<dbReference type="PANTHER" id="PTHR33295:SF20">
    <property type="entry name" value="ATPASE"/>
    <property type="match status" value="1"/>
</dbReference>
<dbReference type="Proteomes" id="UP000824243">
    <property type="component" value="Unassembled WGS sequence"/>
</dbReference>
<reference evidence="3" key="2">
    <citation type="submission" date="2021-04" db="EMBL/GenBank/DDBJ databases">
        <authorList>
            <person name="Gilroy R."/>
        </authorList>
    </citation>
    <scope>NUCLEOTIDE SEQUENCE</scope>
    <source>
        <strain evidence="3">ChiSjej5B23-15282</strain>
    </source>
</reference>
<evidence type="ECO:0000259" key="1">
    <source>
        <dbReference type="Pfam" id="PF13173"/>
    </source>
</evidence>
<accession>A0A9D1VYR4</accession>
<name>A0A9D1VYR4_9FIRM</name>
<evidence type="ECO:0000313" key="4">
    <source>
        <dbReference type="Proteomes" id="UP000824243"/>
    </source>
</evidence>
<dbReference type="EMBL" id="DXFA01000152">
    <property type="protein sequence ID" value="HIX49110.1"/>
    <property type="molecule type" value="Genomic_DNA"/>
</dbReference>
<gene>
    <name evidence="3" type="ORF">H9981_08915</name>
</gene>